<dbReference type="InterPro" id="IPR008962">
    <property type="entry name" value="PapD-like_sf"/>
</dbReference>
<dbReference type="Pfam" id="PF00635">
    <property type="entry name" value="Motile_Sperm"/>
    <property type="match status" value="1"/>
</dbReference>
<sequence>MRNGDDNVKIDTLTGDVEQKNGGVTPSDGLPTKPVRIANLADEPDFQLKVDPLEVRFKYIAPNPAFAEIRITNITDKRQFFKIKSTNNRLFQIQPTVGFLQPNTISYIKVTMNDTATKQPENHHYIAIFHLKSTSNDVDEASKACRKSFDGVIRLRIAYDREGGAADEGTKTIGN</sequence>
<evidence type="ECO:0000256" key="2">
    <source>
        <dbReference type="SAM" id="MobiDB-lite"/>
    </source>
</evidence>
<accession>A0A8S1ENN4</accession>
<dbReference type="InterPro" id="IPR000535">
    <property type="entry name" value="MSP_dom"/>
</dbReference>
<comment type="function">
    <text evidence="1">Central component in molecular interactions underlying sperm crawling. Forms an extensive filament system that extends from sperm villipoda, along the leading edge of the pseudopod.</text>
</comment>
<evidence type="ECO:0000313" key="5">
    <source>
        <dbReference type="Proteomes" id="UP000494206"/>
    </source>
</evidence>
<keyword evidence="1" id="KW-0206">Cytoskeleton</keyword>
<keyword evidence="5" id="KW-1185">Reference proteome</keyword>
<evidence type="ECO:0000256" key="1">
    <source>
        <dbReference type="RuleBase" id="RU003425"/>
    </source>
</evidence>
<dbReference type="InterPro" id="IPR013783">
    <property type="entry name" value="Ig-like_fold"/>
</dbReference>
<dbReference type="PROSITE" id="PS50202">
    <property type="entry name" value="MSP"/>
    <property type="match status" value="1"/>
</dbReference>
<dbReference type="SUPFAM" id="SSF49354">
    <property type="entry name" value="PapD-like"/>
    <property type="match status" value="1"/>
</dbReference>
<feature type="domain" description="MSP" evidence="3">
    <location>
        <begin position="47"/>
        <end position="160"/>
    </location>
</feature>
<gene>
    <name evidence="4" type="ORF">CBOVIS_LOCUS4479</name>
</gene>
<evidence type="ECO:0000313" key="4">
    <source>
        <dbReference type="EMBL" id="CAB3401783.1"/>
    </source>
</evidence>
<dbReference type="OrthoDB" id="5853038at2759"/>
<name>A0A8S1ENN4_9PELO</name>
<protein>
    <recommendedName>
        <fullName evidence="1">Major sperm protein</fullName>
    </recommendedName>
</protein>
<dbReference type="EMBL" id="CADEPM010000003">
    <property type="protein sequence ID" value="CAB3401783.1"/>
    <property type="molecule type" value="Genomic_DNA"/>
</dbReference>
<feature type="region of interest" description="Disordered" evidence="2">
    <location>
        <begin position="1"/>
        <end position="31"/>
    </location>
</feature>
<reference evidence="4 5" key="1">
    <citation type="submission" date="2020-04" db="EMBL/GenBank/DDBJ databases">
        <authorList>
            <person name="Laetsch R D."/>
            <person name="Stevens L."/>
            <person name="Kumar S."/>
            <person name="Blaxter L. M."/>
        </authorList>
    </citation>
    <scope>NUCLEOTIDE SEQUENCE [LARGE SCALE GENOMIC DNA]</scope>
</reference>
<organism evidence="4 5">
    <name type="scientific">Caenorhabditis bovis</name>
    <dbReference type="NCBI Taxonomy" id="2654633"/>
    <lineage>
        <taxon>Eukaryota</taxon>
        <taxon>Metazoa</taxon>
        <taxon>Ecdysozoa</taxon>
        <taxon>Nematoda</taxon>
        <taxon>Chromadorea</taxon>
        <taxon>Rhabditida</taxon>
        <taxon>Rhabditina</taxon>
        <taxon>Rhabditomorpha</taxon>
        <taxon>Rhabditoidea</taxon>
        <taxon>Rhabditidae</taxon>
        <taxon>Peloderinae</taxon>
        <taxon>Caenorhabditis</taxon>
    </lineage>
</organism>
<dbReference type="PANTHER" id="PTHR21513:SF19">
    <property type="entry name" value="MAJOR SPERM PROTEIN"/>
    <property type="match status" value="1"/>
</dbReference>
<evidence type="ECO:0000259" key="3">
    <source>
        <dbReference type="PROSITE" id="PS50202"/>
    </source>
</evidence>
<dbReference type="PANTHER" id="PTHR21513">
    <property type="entry name" value="MAJOR SPERM PROTEIN"/>
    <property type="match status" value="1"/>
</dbReference>
<dbReference type="Gene3D" id="2.60.40.10">
    <property type="entry name" value="Immunoglobulins"/>
    <property type="match status" value="1"/>
</dbReference>
<dbReference type="AlphaFoldDB" id="A0A8S1ENN4"/>
<keyword evidence="1" id="KW-0963">Cytoplasm</keyword>
<dbReference type="Proteomes" id="UP000494206">
    <property type="component" value="Unassembled WGS sequence"/>
</dbReference>
<proteinExistence type="predicted"/>
<comment type="caution">
    <text evidence="4">The sequence shown here is derived from an EMBL/GenBank/DDBJ whole genome shotgun (WGS) entry which is preliminary data.</text>
</comment>